<dbReference type="InterPro" id="IPR003901">
    <property type="entry name" value="Me_CoM_Rdtase_D"/>
</dbReference>
<protein>
    <submittedName>
        <fullName evidence="2">Methyl-coenzyme M reductase</fullName>
    </submittedName>
</protein>
<keyword evidence="1" id="KW-0484">Methanogenesis</keyword>
<evidence type="ECO:0000256" key="1">
    <source>
        <dbReference type="ARBA" id="ARBA00022994"/>
    </source>
</evidence>
<keyword evidence="3" id="KW-1185">Reference proteome</keyword>
<gene>
    <name evidence="2" type="ORF">LI82_01725</name>
</gene>
<reference evidence="2 3" key="1">
    <citation type="submission" date="2014-09" db="EMBL/GenBank/DDBJ databases">
        <title>Draft genome sequence of an obligately methylotrophic methanogen, Methanococcoides methylutens, isolated from marine sediment.</title>
        <authorList>
            <person name="Guan Y."/>
            <person name="Ngugi D.K."/>
            <person name="Blom J."/>
            <person name="Ali S."/>
            <person name="Ferry J.G."/>
            <person name="Stingl U."/>
        </authorList>
    </citation>
    <scope>NUCLEOTIDE SEQUENCE [LARGE SCALE GENOMIC DNA]</scope>
    <source>
        <strain evidence="2 3">DSM 2657</strain>
    </source>
</reference>
<dbReference type="PIRSF" id="PIRSF005636">
    <property type="entry name" value="McrD"/>
    <property type="match status" value="1"/>
</dbReference>
<dbReference type="RefSeq" id="WP_048193233.1">
    <property type="nucleotide sequence ID" value="NZ_CAAGSM010000007.1"/>
</dbReference>
<dbReference type="EMBL" id="JRHO01000005">
    <property type="protein sequence ID" value="KGK99498.1"/>
    <property type="molecule type" value="Genomic_DNA"/>
</dbReference>
<dbReference type="NCBIfam" id="TIGR03260">
    <property type="entry name" value="met_CoM_red_D"/>
    <property type="match status" value="1"/>
</dbReference>
<organism evidence="2 3">
    <name type="scientific">Methanococcoides methylutens</name>
    <dbReference type="NCBI Taxonomy" id="2226"/>
    <lineage>
        <taxon>Archaea</taxon>
        <taxon>Methanobacteriati</taxon>
        <taxon>Methanobacteriota</taxon>
        <taxon>Stenosarchaea group</taxon>
        <taxon>Methanomicrobia</taxon>
        <taxon>Methanosarcinales</taxon>
        <taxon>Methanosarcinaceae</taxon>
        <taxon>Methanococcoides</taxon>
    </lineage>
</organism>
<sequence>MVDSASNTENLIQIEIFPRRLLSPETAQELLVELSKIEGITRAFVQGPRLPVTVPYGPATGQDVNHKFSDTISIGETDISLAVIVGRIRLEVLNSEIRDNIGEVCERILPMGLEFREGLFLPNKQTVSDYAKRGPGADPTVLGLADPKGKVGNRICSLNPAE</sequence>
<accession>A0A099T5Q9</accession>
<proteinExistence type="predicted"/>
<dbReference type="AlphaFoldDB" id="A0A099T5Q9"/>
<dbReference type="GO" id="GO:0015948">
    <property type="term" value="P:methanogenesis"/>
    <property type="evidence" value="ECO:0007669"/>
    <property type="project" value="UniProtKB-KW"/>
</dbReference>
<dbReference type="Proteomes" id="UP000029859">
    <property type="component" value="Unassembled WGS sequence"/>
</dbReference>
<evidence type="ECO:0000313" key="2">
    <source>
        <dbReference type="EMBL" id="KGK99498.1"/>
    </source>
</evidence>
<dbReference type="Pfam" id="PF02505">
    <property type="entry name" value="MCR_D"/>
    <property type="match status" value="1"/>
</dbReference>
<comment type="caution">
    <text evidence="2">The sequence shown here is derived from an EMBL/GenBank/DDBJ whole genome shotgun (WGS) entry which is preliminary data.</text>
</comment>
<dbReference type="OrthoDB" id="109281at2157"/>
<evidence type="ECO:0000313" key="3">
    <source>
        <dbReference type="Proteomes" id="UP000029859"/>
    </source>
</evidence>
<name>A0A099T5Q9_METMT</name>